<dbReference type="InterPro" id="IPR052975">
    <property type="entry name" value="Repressor-like_regulatory"/>
</dbReference>
<dbReference type="GO" id="GO:0003677">
    <property type="term" value="F:DNA binding"/>
    <property type="evidence" value="ECO:0007669"/>
    <property type="project" value="InterPro"/>
</dbReference>
<dbReference type="NCBIfam" id="TIGR01439">
    <property type="entry name" value="lp_hng_hel_AbrB"/>
    <property type="match status" value="1"/>
</dbReference>
<dbReference type="PANTHER" id="PTHR34860:SF7">
    <property type="entry name" value="TRANSCRIPTION REGULATOR, SPOVT_ABRB FAMILY"/>
    <property type="match status" value="1"/>
</dbReference>
<proteinExistence type="predicted"/>
<protein>
    <recommendedName>
        <fullName evidence="1">SpoVT-AbrB domain-containing protein</fullName>
    </recommendedName>
</protein>
<dbReference type="EMBL" id="UOGB01000157">
    <property type="protein sequence ID" value="VAX19754.1"/>
    <property type="molecule type" value="Genomic_DNA"/>
</dbReference>
<dbReference type="Pfam" id="PF04014">
    <property type="entry name" value="MazE_antitoxin"/>
    <property type="match status" value="1"/>
</dbReference>
<dbReference type="InterPro" id="IPR037914">
    <property type="entry name" value="SpoVT-AbrB_sf"/>
</dbReference>
<evidence type="ECO:0000313" key="2">
    <source>
        <dbReference type="EMBL" id="VAX19754.1"/>
    </source>
</evidence>
<feature type="domain" description="SpoVT-AbrB" evidence="1">
    <location>
        <begin position="4"/>
        <end position="49"/>
    </location>
</feature>
<dbReference type="PANTHER" id="PTHR34860">
    <property type="entry name" value="REPRESSOR-LIKE PROTEIN SSO7C3"/>
    <property type="match status" value="1"/>
</dbReference>
<gene>
    <name evidence="2" type="ORF">MNBD_NITROSPINAE03-1781</name>
</gene>
<dbReference type="Gene3D" id="2.10.260.10">
    <property type="match status" value="1"/>
</dbReference>
<dbReference type="InterPro" id="IPR007159">
    <property type="entry name" value="SpoVT-AbrB_dom"/>
</dbReference>
<reference evidence="2" key="1">
    <citation type="submission" date="2018-06" db="EMBL/GenBank/DDBJ databases">
        <authorList>
            <person name="Zhirakovskaya E."/>
        </authorList>
    </citation>
    <scope>NUCLEOTIDE SEQUENCE</scope>
</reference>
<dbReference type="SMART" id="SM00966">
    <property type="entry name" value="SpoVT_AbrB"/>
    <property type="match status" value="1"/>
</dbReference>
<dbReference type="AlphaFoldDB" id="A0A3B1C6V3"/>
<accession>A0A3B1C6V3</accession>
<evidence type="ECO:0000259" key="1">
    <source>
        <dbReference type="SMART" id="SM00966"/>
    </source>
</evidence>
<organism evidence="2">
    <name type="scientific">hydrothermal vent metagenome</name>
    <dbReference type="NCBI Taxonomy" id="652676"/>
    <lineage>
        <taxon>unclassified sequences</taxon>
        <taxon>metagenomes</taxon>
        <taxon>ecological metagenomes</taxon>
    </lineage>
</organism>
<sequence>MPFVKVLRNGQITLPKEVRESLGLRDGEILEVEVKKSQVILKPKILMDAPDGGELSASGKKKVNEALRDLKKGDFAKHRNIDGLIKDLNS</sequence>
<dbReference type="SUPFAM" id="SSF89447">
    <property type="entry name" value="AbrB/MazE/MraZ-like"/>
    <property type="match status" value="1"/>
</dbReference>
<name>A0A3B1C6V3_9ZZZZ</name>